<dbReference type="AlphaFoldDB" id="G2PN38"/>
<evidence type="ECO:0000313" key="2">
    <source>
        <dbReference type="Proteomes" id="UP000008908"/>
    </source>
</evidence>
<sequence length="38" mass="4252">MYELIALGSSINLFVGKENTDLVKVTVILPFWGELRGK</sequence>
<gene>
    <name evidence="1" type="ordered locus">Murru_3372</name>
</gene>
<dbReference type="KEGG" id="mrs:Murru_3372"/>
<organism evidence="1 2">
    <name type="scientific">Allomuricauda ruestringensis (strain DSM 13258 / CIP 107369 / LMG 19739 / B1)</name>
    <name type="common">Muricauda ruestringensis</name>
    <dbReference type="NCBI Taxonomy" id="886377"/>
    <lineage>
        <taxon>Bacteria</taxon>
        <taxon>Pseudomonadati</taxon>
        <taxon>Bacteroidota</taxon>
        <taxon>Flavobacteriia</taxon>
        <taxon>Flavobacteriales</taxon>
        <taxon>Flavobacteriaceae</taxon>
        <taxon>Flagellimonas</taxon>
    </lineage>
</organism>
<dbReference type="STRING" id="886377.Murru_3372"/>
<dbReference type="EMBL" id="CP002999">
    <property type="protein sequence ID" value="AEM72386.1"/>
    <property type="molecule type" value="Genomic_DNA"/>
</dbReference>
<keyword evidence="2" id="KW-1185">Reference proteome</keyword>
<accession>G2PN38</accession>
<dbReference type="Proteomes" id="UP000008908">
    <property type="component" value="Chromosome"/>
</dbReference>
<proteinExistence type="predicted"/>
<protein>
    <submittedName>
        <fullName evidence="1">Uncharacterized protein</fullName>
    </submittedName>
</protein>
<reference evidence="2" key="1">
    <citation type="submission" date="2011-08" db="EMBL/GenBank/DDBJ databases">
        <title>The complete genome of Muricauda ruestringensis DSM 13258.</title>
        <authorList>
            <person name="Lucas S."/>
            <person name="Han J."/>
            <person name="Lapidus A."/>
            <person name="Bruce D."/>
            <person name="Goodwin L."/>
            <person name="Pitluck S."/>
            <person name="Peters L."/>
            <person name="Kyrpides N."/>
            <person name="Mavromatis K."/>
            <person name="Ivanova N."/>
            <person name="Ovchinnikova G."/>
            <person name="Teshima H."/>
            <person name="Detter J.C."/>
            <person name="Tapia R."/>
            <person name="Han C."/>
            <person name="Land M."/>
            <person name="Hauser L."/>
            <person name="Markowitz V."/>
            <person name="Cheng J.-F."/>
            <person name="Hugenholtz P."/>
            <person name="Woyke T."/>
            <person name="Wu D."/>
            <person name="Spring S."/>
            <person name="Schroeder M."/>
            <person name="Brambilla E."/>
            <person name="Klenk H.-P."/>
            <person name="Eisen J.A."/>
        </authorList>
    </citation>
    <scope>NUCLEOTIDE SEQUENCE [LARGE SCALE GENOMIC DNA]</scope>
    <source>
        <strain evidence="2">DSM 13258 / LMG 19739 / B1</strain>
    </source>
</reference>
<reference evidence="1 2" key="2">
    <citation type="journal article" date="2012" name="Stand. Genomic Sci.">
        <title>Complete genome sequence of the facultatively anaerobic, appendaged bacterium Muricauda ruestringensis type strain (B1(T)).</title>
        <authorList>
            <person name="Huntemann M."/>
            <person name="Teshima H."/>
            <person name="Lapidus A."/>
            <person name="Nolan M."/>
            <person name="Lucas S."/>
            <person name="Hammon N."/>
            <person name="Deshpande S."/>
            <person name="Cheng J.F."/>
            <person name="Tapia R."/>
            <person name="Goodwin L.A."/>
            <person name="Pitluck S."/>
            <person name="Liolios K."/>
            <person name="Pagani I."/>
            <person name="Ivanova N."/>
            <person name="Mavromatis K."/>
            <person name="Mikhailova N."/>
            <person name="Pati A."/>
            <person name="Chen A."/>
            <person name="Palaniappan K."/>
            <person name="Land M."/>
            <person name="Hauser L."/>
            <person name="Pan C."/>
            <person name="Brambilla E.M."/>
            <person name="Rohde M."/>
            <person name="Spring S."/>
            <person name="Goker M."/>
            <person name="Detter J.C."/>
            <person name="Bristow J."/>
            <person name="Eisen J.A."/>
            <person name="Markowitz V."/>
            <person name="Hugenholtz P."/>
            <person name="Kyrpides N.C."/>
            <person name="Klenk H.P."/>
            <person name="Woyke T."/>
        </authorList>
    </citation>
    <scope>NUCLEOTIDE SEQUENCE [LARGE SCALE GENOMIC DNA]</scope>
    <source>
        <strain evidence="2">DSM 13258 / LMG 19739 / B1</strain>
    </source>
</reference>
<dbReference type="HOGENOM" id="CLU_3330333_0_0_10"/>
<evidence type="ECO:0000313" key="1">
    <source>
        <dbReference type="EMBL" id="AEM72386.1"/>
    </source>
</evidence>
<name>G2PN38_ALLRU</name>